<evidence type="ECO:0000256" key="1">
    <source>
        <dbReference type="SAM" id="Phobius"/>
    </source>
</evidence>
<reference evidence="2 3" key="1">
    <citation type="journal article" date="2018" name="Gigascience">
        <title>Genomes of trombidid mites reveal novel predicted allergens and laterally-transferred genes associated with secondary metabolism.</title>
        <authorList>
            <person name="Dong X."/>
            <person name="Chaisiri K."/>
            <person name="Xia D."/>
            <person name="Armstrong S.D."/>
            <person name="Fang Y."/>
            <person name="Donnelly M.J."/>
            <person name="Kadowaki T."/>
            <person name="McGarry J.W."/>
            <person name="Darby A.C."/>
            <person name="Makepeace B.L."/>
        </authorList>
    </citation>
    <scope>NUCLEOTIDE SEQUENCE [LARGE SCALE GENOMIC DNA]</scope>
    <source>
        <strain evidence="2">UoL-UT</strain>
    </source>
</reference>
<keyword evidence="1" id="KW-0812">Transmembrane</keyword>
<comment type="caution">
    <text evidence="2">The sequence shown here is derived from an EMBL/GenBank/DDBJ whole genome shotgun (WGS) entry which is preliminary data.</text>
</comment>
<gene>
    <name evidence="2" type="ORF">B4U80_01822</name>
</gene>
<sequence length="40" mass="4322">MLSKVNLIGIESAHKIACLVVFVTLATFAMENNVFLKANA</sequence>
<organism evidence="2 3">
    <name type="scientific">Leptotrombidium deliense</name>
    <dbReference type="NCBI Taxonomy" id="299467"/>
    <lineage>
        <taxon>Eukaryota</taxon>
        <taxon>Metazoa</taxon>
        <taxon>Ecdysozoa</taxon>
        <taxon>Arthropoda</taxon>
        <taxon>Chelicerata</taxon>
        <taxon>Arachnida</taxon>
        <taxon>Acari</taxon>
        <taxon>Acariformes</taxon>
        <taxon>Trombidiformes</taxon>
        <taxon>Prostigmata</taxon>
        <taxon>Anystina</taxon>
        <taxon>Parasitengona</taxon>
        <taxon>Trombiculoidea</taxon>
        <taxon>Trombiculidae</taxon>
        <taxon>Leptotrombidium</taxon>
    </lineage>
</organism>
<proteinExistence type="predicted"/>
<keyword evidence="1" id="KW-1133">Transmembrane helix</keyword>
<keyword evidence="1" id="KW-0472">Membrane</keyword>
<name>A0A443RYH8_9ACAR</name>
<evidence type="ECO:0000313" key="3">
    <source>
        <dbReference type="Proteomes" id="UP000288716"/>
    </source>
</evidence>
<feature type="transmembrane region" description="Helical" evidence="1">
    <location>
        <begin position="12"/>
        <end position="30"/>
    </location>
</feature>
<protein>
    <submittedName>
        <fullName evidence="2">Uncharacterized protein</fullName>
    </submittedName>
</protein>
<evidence type="ECO:0000313" key="2">
    <source>
        <dbReference type="EMBL" id="RWS20208.1"/>
    </source>
</evidence>
<accession>A0A443RYH8</accession>
<dbReference type="AlphaFoldDB" id="A0A443RYH8"/>
<dbReference type="Proteomes" id="UP000288716">
    <property type="component" value="Unassembled WGS sequence"/>
</dbReference>
<dbReference type="VEuPathDB" id="VectorBase:LDEU011832"/>
<dbReference type="EMBL" id="NCKV01019311">
    <property type="protein sequence ID" value="RWS20208.1"/>
    <property type="molecule type" value="Genomic_DNA"/>
</dbReference>
<keyword evidence="3" id="KW-1185">Reference proteome</keyword>